<dbReference type="Proteomes" id="UP000216913">
    <property type="component" value="Unassembled WGS sequence"/>
</dbReference>
<dbReference type="EMBL" id="NEVP01000004">
    <property type="protein sequence ID" value="OZI53870.1"/>
    <property type="molecule type" value="Genomic_DNA"/>
</dbReference>
<evidence type="ECO:0000256" key="6">
    <source>
        <dbReference type="ARBA" id="ARBA00023136"/>
    </source>
</evidence>
<keyword evidence="4 7" id="KW-0812">Transmembrane</keyword>
<dbReference type="PANTHER" id="PTHR34583">
    <property type="entry name" value="ANTIPORTER SUBUNIT MNHC2-RELATED"/>
    <property type="match status" value="1"/>
</dbReference>
<feature type="transmembrane region" description="Helical" evidence="7">
    <location>
        <begin position="6"/>
        <end position="21"/>
    </location>
</feature>
<evidence type="ECO:0000256" key="5">
    <source>
        <dbReference type="ARBA" id="ARBA00022989"/>
    </source>
</evidence>
<dbReference type="InterPro" id="IPR050601">
    <property type="entry name" value="CPA3_antiporter_subunitC"/>
</dbReference>
<keyword evidence="3" id="KW-1003">Cell membrane</keyword>
<evidence type="ECO:0000256" key="7">
    <source>
        <dbReference type="SAM" id="Phobius"/>
    </source>
</evidence>
<protein>
    <submittedName>
        <fullName evidence="8">Na+/H+ antiporter subunit C</fullName>
    </submittedName>
</protein>
<evidence type="ECO:0000256" key="4">
    <source>
        <dbReference type="ARBA" id="ARBA00022692"/>
    </source>
</evidence>
<proteinExistence type="inferred from homology"/>
<dbReference type="OrthoDB" id="9799219at2"/>
<evidence type="ECO:0000313" key="9">
    <source>
        <dbReference type="Proteomes" id="UP000216913"/>
    </source>
</evidence>
<sequence length="114" mass="12210">MEWIYALAIGVLTGSGVWLLLRPRTFQVIMGLSLLSYAVNLFIFSMGRLTVGRPPVLENGVPADPSLYADPLPQALVLTAIVIGFATTALFLVVLLASRGLTGTDHVDGREPES</sequence>
<evidence type="ECO:0000256" key="2">
    <source>
        <dbReference type="ARBA" id="ARBA00010388"/>
    </source>
</evidence>
<gene>
    <name evidence="8" type="ORF">CAL25_07925</name>
</gene>
<evidence type="ECO:0000256" key="1">
    <source>
        <dbReference type="ARBA" id="ARBA00004651"/>
    </source>
</evidence>
<comment type="similarity">
    <text evidence="2">Belongs to the CPA3 antiporters (TC 2.A.63) subunit C family.</text>
</comment>
<comment type="caution">
    <text evidence="8">The sequence shown here is derived from an EMBL/GenBank/DDBJ whole genome shotgun (WGS) entry which is preliminary data.</text>
</comment>
<accession>A0A261TY06</accession>
<dbReference type="GO" id="GO:0005886">
    <property type="term" value="C:plasma membrane"/>
    <property type="evidence" value="ECO:0007669"/>
    <property type="project" value="UniProtKB-SubCell"/>
</dbReference>
<organism evidence="8 9">
    <name type="scientific">Bordetella genomosp. 5</name>
    <dbReference type="NCBI Taxonomy" id="1395608"/>
    <lineage>
        <taxon>Bacteria</taxon>
        <taxon>Pseudomonadati</taxon>
        <taxon>Pseudomonadota</taxon>
        <taxon>Betaproteobacteria</taxon>
        <taxon>Burkholderiales</taxon>
        <taxon>Alcaligenaceae</taxon>
        <taxon>Bordetella</taxon>
    </lineage>
</organism>
<dbReference type="NCBIfam" id="NF006573">
    <property type="entry name" value="PRK09094.1"/>
    <property type="match status" value="1"/>
</dbReference>
<feature type="transmembrane region" description="Helical" evidence="7">
    <location>
        <begin position="28"/>
        <end position="47"/>
    </location>
</feature>
<evidence type="ECO:0000313" key="8">
    <source>
        <dbReference type="EMBL" id="OZI53870.1"/>
    </source>
</evidence>
<keyword evidence="6 7" id="KW-0472">Membrane</keyword>
<dbReference type="PANTHER" id="PTHR34583:SF2">
    <property type="entry name" value="ANTIPORTER SUBUNIT MNHC2-RELATED"/>
    <property type="match status" value="1"/>
</dbReference>
<dbReference type="RefSeq" id="WP_094799372.1">
    <property type="nucleotide sequence ID" value="NZ_NEVN01000004.1"/>
</dbReference>
<evidence type="ECO:0000256" key="3">
    <source>
        <dbReference type="ARBA" id="ARBA00022475"/>
    </source>
</evidence>
<dbReference type="Pfam" id="PF00420">
    <property type="entry name" value="Oxidored_q2"/>
    <property type="match status" value="1"/>
</dbReference>
<feature type="transmembrane region" description="Helical" evidence="7">
    <location>
        <begin position="75"/>
        <end position="97"/>
    </location>
</feature>
<keyword evidence="5 7" id="KW-1133">Transmembrane helix</keyword>
<comment type="subcellular location">
    <subcellularLocation>
        <location evidence="1">Cell membrane</location>
        <topology evidence="1">Multi-pass membrane protein</topology>
    </subcellularLocation>
</comment>
<reference evidence="8 9" key="1">
    <citation type="submission" date="2017-05" db="EMBL/GenBank/DDBJ databases">
        <title>Complete and WGS of Bordetella genogroups.</title>
        <authorList>
            <person name="Spilker T."/>
            <person name="LiPuma J."/>
        </authorList>
    </citation>
    <scope>NUCLEOTIDE SEQUENCE [LARGE SCALE GENOMIC DNA]</scope>
    <source>
        <strain evidence="8 9">AU10456</strain>
    </source>
</reference>
<keyword evidence="9" id="KW-1185">Reference proteome</keyword>
<dbReference type="Gene3D" id="1.10.287.3510">
    <property type="match status" value="1"/>
</dbReference>
<name>A0A261TY06_9BORD</name>
<dbReference type="InterPro" id="IPR039428">
    <property type="entry name" value="NUOK/Mnh_C1-like"/>
</dbReference>
<dbReference type="AlphaFoldDB" id="A0A261TY06"/>